<name>A0A2G1QTH2_9HYPH</name>
<evidence type="ECO:0000313" key="2">
    <source>
        <dbReference type="EMBL" id="PHP68760.1"/>
    </source>
</evidence>
<evidence type="ECO:0000313" key="3">
    <source>
        <dbReference type="Proteomes" id="UP000221168"/>
    </source>
</evidence>
<proteinExistence type="predicted"/>
<sequence>MRILIASDAWQPQINGVVRVFETTKRLLEADGHTVEVVGPDRFAGIGAPGYPEVKLALFPGRKLRRIVEEFRPDAIHIPVEGPIGLSMRRICLKEGWPFTTSFHTRYGDYLHHRIGMNPEHAHLFQRWFHNAGERIMVQTKSLADELAARGYRNIVQWGRGVDTDLFRPWRGTPGFDPDFLGLPRPIFMYLGRVAKEKSLEDFFRLDLPGSKVVVGDGPSLKAYKAAWPDVHFLGYRTGEAIAQHLSAADVFVMPSRFETFGMVVLEALACGTPVAAYPVHGPADILEGADCGILSDNLGQAALDAAAIDRQACRDYAMQFSWKACTDQFFRNLAPLRGQ</sequence>
<accession>A0A2G1QTH2</accession>
<dbReference type="PANTHER" id="PTHR45947:SF3">
    <property type="entry name" value="SULFOQUINOVOSYL TRANSFERASE SQD2"/>
    <property type="match status" value="1"/>
</dbReference>
<keyword evidence="2" id="KW-0328">Glycosyltransferase</keyword>
<dbReference type="PANTHER" id="PTHR45947">
    <property type="entry name" value="SULFOQUINOVOSYL TRANSFERASE SQD2"/>
    <property type="match status" value="1"/>
</dbReference>
<dbReference type="InterPro" id="IPR050194">
    <property type="entry name" value="Glycosyltransferase_grp1"/>
</dbReference>
<feature type="domain" description="Glycosyltransferase subfamily 4-like N-terminal" evidence="1">
    <location>
        <begin position="14"/>
        <end position="165"/>
    </location>
</feature>
<dbReference type="Gene3D" id="3.40.50.2000">
    <property type="entry name" value="Glycogen Phosphorylase B"/>
    <property type="match status" value="2"/>
</dbReference>
<evidence type="ECO:0000259" key="1">
    <source>
        <dbReference type="Pfam" id="PF13439"/>
    </source>
</evidence>
<organism evidence="2 3">
    <name type="scientific">Zhengella mangrovi</name>
    <dbReference type="NCBI Taxonomy" id="1982044"/>
    <lineage>
        <taxon>Bacteria</taxon>
        <taxon>Pseudomonadati</taxon>
        <taxon>Pseudomonadota</taxon>
        <taxon>Alphaproteobacteria</taxon>
        <taxon>Hyphomicrobiales</taxon>
        <taxon>Notoacmeibacteraceae</taxon>
        <taxon>Zhengella</taxon>
    </lineage>
</organism>
<comment type="caution">
    <text evidence="2">The sequence shown here is derived from an EMBL/GenBank/DDBJ whole genome shotgun (WGS) entry which is preliminary data.</text>
</comment>
<dbReference type="OrthoDB" id="9802525at2"/>
<dbReference type="InterPro" id="IPR028098">
    <property type="entry name" value="Glyco_trans_4-like_N"/>
</dbReference>
<dbReference type="EMBL" id="PDVP01000001">
    <property type="protein sequence ID" value="PHP68760.1"/>
    <property type="molecule type" value="Genomic_DNA"/>
</dbReference>
<dbReference type="CDD" id="cd03814">
    <property type="entry name" value="GT4-like"/>
    <property type="match status" value="1"/>
</dbReference>
<keyword evidence="2" id="KW-0808">Transferase</keyword>
<dbReference type="GO" id="GO:0016757">
    <property type="term" value="F:glycosyltransferase activity"/>
    <property type="evidence" value="ECO:0007669"/>
    <property type="project" value="UniProtKB-KW"/>
</dbReference>
<protein>
    <submittedName>
        <fullName evidence="2">Alpha-mannosyltransferase</fullName>
    </submittedName>
</protein>
<dbReference type="AlphaFoldDB" id="A0A2G1QTH2"/>
<gene>
    <name evidence="2" type="ORF">CSC94_01825</name>
</gene>
<dbReference type="SUPFAM" id="SSF53756">
    <property type="entry name" value="UDP-Glycosyltransferase/glycogen phosphorylase"/>
    <property type="match status" value="1"/>
</dbReference>
<dbReference type="RefSeq" id="WP_099303144.1">
    <property type="nucleotide sequence ID" value="NZ_PDVP01000001.1"/>
</dbReference>
<reference evidence="2 3" key="1">
    <citation type="submission" date="2017-10" db="EMBL/GenBank/DDBJ databases">
        <title>Sedimentibacterium mangrovi gen. nov., sp. nov., a novel member of family Phyllobacteriacea isolated from mangrove sediment.</title>
        <authorList>
            <person name="Liao H."/>
            <person name="Tian Y."/>
        </authorList>
    </citation>
    <scope>NUCLEOTIDE SEQUENCE [LARGE SCALE GENOMIC DNA]</scope>
    <source>
        <strain evidence="2 3">X9-2-2</strain>
    </source>
</reference>
<dbReference type="Pfam" id="PF13439">
    <property type="entry name" value="Glyco_transf_4"/>
    <property type="match status" value="1"/>
</dbReference>
<dbReference type="Proteomes" id="UP000221168">
    <property type="component" value="Unassembled WGS sequence"/>
</dbReference>
<keyword evidence="3" id="KW-1185">Reference proteome</keyword>
<dbReference type="Pfam" id="PF13692">
    <property type="entry name" value="Glyco_trans_1_4"/>
    <property type="match status" value="1"/>
</dbReference>